<gene>
    <name evidence="1" type="ORF">H9913_03820</name>
</gene>
<protein>
    <submittedName>
        <fullName evidence="1">Uncharacterized protein</fullName>
    </submittedName>
</protein>
<evidence type="ECO:0000313" key="1">
    <source>
        <dbReference type="EMBL" id="HJD39131.1"/>
    </source>
</evidence>
<dbReference type="Proteomes" id="UP000823850">
    <property type="component" value="Unassembled WGS sequence"/>
</dbReference>
<dbReference type="AlphaFoldDB" id="A0A9D2R994"/>
<organism evidence="1 2">
    <name type="scientific">Candidatus Blautia stercoripullorum</name>
    <dbReference type="NCBI Taxonomy" id="2838502"/>
    <lineage>
        <taxon>Bacteria</taxon>
        <taxon>Bacillati</taxon>
        <taxon>Bacillota</taxon>
        <taxon>Clostridia</taxon>
        <taxon>Lachnospirales</taxon>
        <taxon>Lachnospiraceae</taxon>
        <taxon>Blautia</taxon>
    </lineage>
</organism>
<name>A0A9D2R994_9FIRM</name>
<sequence length="234" mass="28322">MIENQYLIYTYYGVTQGEESESVIYKAARRTYLDFCRRISFQGKISIEQKYESERRIEDLLMKELSSLFQVRGQEEFDEKHHAVCQHVLQIYDRICSQTYGIAQRWVNQTLLHLVVIEANLHTDYWNIEDTRKYFHVPVEQYVLEAATSKRKHKFQNGLNLKSAPLKHDRTENYEMGWFYPGEIQPAEFWDYPEYIEFQRAVRARIWSVFPHTYRDCLCWAFQAYLEVSRRRNI</sequence>
<accession>A0A9D2R994</accession>
<dbReference type="EMBL" id="DWUX01000070">
    <property type="protein sequence ID" value="HJD39131.1"/>
    <property type="molecule type" value="Genomic_DNA"/>
</dbReference>
<comment type="caution">
    <text evidence="1">The sequence shown here is derived from an EMBL/GenBank/DDBJ whole genome shotgun (WGS) entry which is preliminary data.</text>
</comment>
<evidence type="ECO:0000313" key="2">
    <source>
        <dbReference type="Proteomes" id="UP000823850"/>
    </source>
</evidence>
<reference evidence="1" key="2">
    <citation type="submission" date="2021-04" db="EMBL/GenBank/DDBJ databases">
        <authorList>
            <person name="Gilroy R."/>
        </authorList>
    </citation>
    <scope>NUCLEOTIDE SEQUENCE</scope>
    <source>
        <strain evidence="1">ChiW19-6364</strain>
    </source>
</reference>
<proteinExistence type="predicted"/>
<reference evidence="1" key="1">
    <citation type="journal article" date="2021" name="PeerJ">
        <title>Extensive microbial diversity within the chicken gut microbiome revealed by metagenomics and culture.</title>
        <authorList>
            <person name="Gilroy R."/>
            <person name="Ravi A."/>
            <person name="Getino M."/>
            <person name="Pursley I."/>
            <person name="Horton D.L."/>
            <person name="Alikhan N.F."/>
            <person name="Baker D."/>
            <person name="Gharbi K."/>
            <person name="Hall N."/>
            <person name="Watson M."/>
            <person name="Adriaenssens E.M."/>
            <person name="Foster-Nyarko E."/>
            <person name="Jarju S."/>
            <person name="Secka A."/>
            <person name="Antonio M."/>
            <person name="Oren A."/>
            <person name="Chaudhuri R.R."/>
            <person name="La Ragione R."/>
            <person name="Hildebrand F."/>
            <person name="Pallen M.J."/>
        </authorList>
    </citation>
    <scope>NUCLEOTIDE SEQUENCE</scope>
    <source>
        <strain evidence="1">ChiW19-6364</strain>
    </source>
</reference>